<evidence type="ECO:0000256" key="2">
    <source>
        <dbReference type="ARBA" id="ARBA00022801"/>
    </source>
</evidence>
<dbReference type="PROSITE" id="PS00653">
    <property type="entry name" value="GLYCOSYL_HYDROL_F1_2"/>
    <property type="match status" value="1"/>
</dbReference>
<sequence length="477" mass="54827">MVFPKDFLWGGATAANQTEGAFDKNGRGLSNVDLMPFGEKRFEVGTGQLDPRQLPEGTVNPSRVAIDHYGHYEEDIKLMAEMGFKVYRMSISWSRIFPQGDESTPNALGLEHYRKVFQLCKDNNIEPLVTINHFDIPMYLVDNYGGWKNRQTVDFFVNYAKSLFENYKDLVKYWLTFNEINMVLHFPFVSSGLTFQESDNRQQITTDVIHHQLVASAKVTEVAKQINPDFQIGCMLAAGSYYPQTPNPKDMWKSILDDRDSYMFTDVQVRGNYPNYYLKQMEQKGLTIPFQTGDNEILAENTVDFISFSYYSSRVSSANPDAGNQTESNIFASEVNPYLESSDWGWQIDPLGFRITMNQIYDRYNKPLFVVENGIGAFDEVTEDNQIIDDYRIQYHKEHIQAMADTIEQDGVELLGYTSWACIDSISNGTGEMAKRYGFIYVDRDNHGKGSFRRIPKKSFYWYKQVIESNGANLSNE</sequence>
<gene>
    <name evidence="7" type="ORF">NRE15_04500</name>
</gene>
<accession>A0ABY5P852</accession>
<feature type="active site" description="Nucleophile" evidence="4">
    <location>
        <position position="372"/>
    </location>
</feature>
<evidence type="ECO:0000256" key="1">
    <source>
        <dbReference type="ARBA" id="ARBA00010838"/>
    </source>
</evidence>
<dbReference type="NCBIfam" id="NF007158">
    <property type="entry name" value="PRK09593.1"/>
    <property type="match status" value="1"/>
</dbReference>
<dbReference type="InterPro" id="IPR018120">
    <property type="entry name" value="Glyco_hydro_1_AS"/>
</dbReference>
<dbReference type="PANTHER" id="PTHR10353:SF122">
    <property type="entry name" value="6-PHOSPHO-BETA-GLUCOSIDASE ASCB-RELATED"/>
    <property type="match status" value="1"/>
</dbReference>
<keyword evidence="2 6" id="KW-0378">Hydrolase</keyword>
<proteinExistence type="inferred from homology"/>
<reference evidence="7 8" key="1">
    <citation type="submission" date="2022-08" db="EMBL/GenBank/DDBJ databases">
        <title>Aerococcaceae sp. nov isolated from spoiled eye mask.</title>
        <authorList>
            <person name="Zhou G."/>
            <person name="Xie X.-B."/>
            <person name="Shi Q.-S."/>
            <person name="Wang Y.-S."/>
            <person name="Wen X."/>
            <person name="Peng H."/>
            <person name="Yang X.-J."/>
            <person name="Tao H.-B."/>
            <person name="Huang X.-M."/>
        </authorList>
    </citation>
    <scope>NUCLEOTIDE SEQUENCE [LARGE SCALE GENOMIC DNA]</scope>
    <source>
        <strain evidence="8">DM20194951</strain>
    </source>
</reference>
<dbReference type="PANTHER" id="PTHR10353">
    <property type="entry name" value="GLYCOSYL HYDROLASE"/>
    <property type="match status" value="1"/>
</dbReference>
<dbReference type="Gene3D" id="3.20.20.80">
    <property type="entry name" value="Glycosidases"/>
    <property type="match status" value="1"/>
</dbReference>
<dbReference type="Pfam" id="PF00232">
    <property type="entry name" value="Glyco_hydro_1"/>
    <property type="match status" value="1"/>
</dbReference>
<dbReference type="NCBIfam" id="NF007356">
    <property type="entry name" value="PRK09852.1"/>
    <property type="match status" value="1"/>
</dbReference>
<dbReference type="EMBL" id="CP102453">
    <property type="protein sequence ID" value="UUX34911.1"/>
    <property type="molecule type" value="Genomic_DNA"/>
</dbReference>
<evidence type="ECO:0000256" key="6">
    <source>
        <dbReference type="RuleBase" id="RU004468"/>
    </source>
</evidence>
<evidence type="ECO:0000256" key="4">
    <source>
        <dbReference type="PROSITE-ProRule" id="PRU10055"/>
    </source>
</evidence>
<dbReference type="SUPFAM" id="SSF51445">
    <property type="entry name" value="(Trans)glycosidases"/>
    <property type="match status" value="1"/>
</dbReference>
<dbReference type="PROSITE" id="PS00572">
    <property type="entry name" value="GLYCOSYL_HYDROL_F1_1"/>
    <property type="match status" value="1"/>
</dbReference>
<evidence type="ECO:0000313" key="8">
    <source>
        <dbReference type="Proteomes" id="UP001315967"/>
    </source>
</evidence>
<dbReference type="InterPro" id="IPR017853">
    <property type="entry name" value="GH"/>
</dbReference>
<dbReference type="InterPro" id="IPR001360">
    <property type="entry name" value="Glyco_hydro_1"/>
</dbReference>
<name>A0ABY5P852_9LACT</name>
<evidence type="ECO:0000313" key="7">
    <source>
        <dbReference type="EMBL" id="UUX34911.1"/>
    </source>
</evidence>
<dbReference type="RefSeq" id="WP_313794403.1">
    <property type="nucleotide sequence ID" value="NZ_CP102453.1"/>
</dbReference>
<organism evidence="7 8">
    <name type="scientific">Fundicoccus culcitae</name>
    <dbReference type="NCBI Taxonomy" id="2969821"/>
    <lineage>
        <taxon>Bacteria</taxon>
        <taxon>Bacillati</taxon>
        <taxon>Bacillota</taxon>
        <taxon>Bacilli</taxon>
        <taxon>Lactobacillales</taxon>
        <taxon>Aerococcaceae</taxon>
        <taxon>Fundicoccus</taxon>
    </lineage>
</organism>
<dbReference type="InterPro" id="IPR033132">
    <property type="entry name" value="GH_1_N_CS"/>
</dbReference>
<evidence type="ECO:0000256" key="3">
    <source>
        <dbReference type="ARBA" id="ARBA00023295"/>
    </source>
</evidence>
<keyword evidence="3 6" id="KW-0326">Glycosidase</keyword>
<protein>
    <submittedName>
        <fullName evidence="7">6-phospho-beta-glucosidase</fullName>
    </submittedName>
</protein>
<dbReference type="PRINTS" id="PR00131">
    <property type="entry name" value="GLHYDRLASE1"/>
</dbReference>
<dbReference type="Proteomes" id="UP001315967">
    <property type="component" value="Chromosome"/>
</dbReference>
<comment type="similarity">
    <text evidence="1 5">Belongs to the glycosyl hydrolase 1 family.</text>
</comment>
<evidence type="ECO:0000256" key="5">
    <source>
        <dbReference type="RuleBase" id="RU003690"/>
    </source>
</evidence>
<keyword evidence="8" id="KW-1185">Reference proteome</keyword>